<dbReference type="Proteomes" id="UP001164746">
    <property type="component" value="Chromosome 13"/>
</dbReference>
<name>A0ABY7FRF3_MYAAR</name>
<proteinExistence type="predicted"/>
<evidence type="ECO:0000256" key="1">
    <source>
        <dbReference type="SAM" id="MobiDB-lite"/>
    </source>
</evidence>
<dbReference type="SUPFAM" id="SSF81383">
    <property type="entry name" value="F-box domain"/>
    <property type="match status" value="1"/>
</dbReference>
<evidence type="ECO:0000259" key="2">
    <source>
        <dbReference type="PROSITE" id="PS50181"/>
    </source>
</evidence>
<protein>
    <submittedName>
        <fullName evidence="3">SKP2-like protein</fullName>
    </submittedName>
</protein>
<dbReference type="InterPro" id="IPR032675">
    <property type="entry name" value="LRR_dom_sf"/>
</dbReference>
<feature type="compositionally biased region" description="Polar residues" evidence="1">
    <location>
        <begin position="127"/>
        <end position="144"/>
    </location>
</feature>
<dbReference type="InterPro" id="IPR001810">
    <property type="entry name" value="F-box_dom"/>
</dbReference>
<dbReference type="SMART" id="SM00256">
    <property type="entry name" value="FBOX"/>
    <property type="match status" value="1"/>
</dbReference>
<accession>A0ABY7FRF3</accession>
<dbReference type="Pfam" id="PF12937">
    <property type="entry name" value="F-box-like"/>
    <property type="match status" value="1"/>
</dbReference>
<dbReference type="CDD" id="cd22149">
    <property type="entry name" value="F-box_DmSKP2-like"/>
    <property type="match status" value="1"/>
</dbReference>
<gene>
    <name evidence="3" type="ORF">MAR_037548</name>
</gene>
<feature type="compositionally biased region" description="Polar residues" evidence="1">
    <location>
        <begin position="79"/>
        <end position="93"/>
    </location>
</feature>
<keyword evidence="4" id="KW-1185">Reference proteome</keyword>
<feature type="region of interest" description="Disordered" evidence="1">
    <location>
        <begin position="79"/>
        <end position="109"/>
    </location>
</feature>
<feature type="region of interest" description="Disordered" evidence="1">
    <location>
        <begin position="122"/>
        <end position="146"/>
    </location>
</feature>
<reference evidence="3" key="1">
    <citation type="submission" date="2022-11" db="EMBL/GenBank/DDBJ databases">
        <title>Centuries of genome instability and evolution in soft-shell clam transmissible cancer (bioRxiv).</title>
        <authorList>
            <person name="Hart S.F.M."/>
            <person name="Yonemitsu M.A."/>
            <person name="Giersch R.M."/>
            <person name="Beal B.F."/>
            <person name="Arriagada G."/>
            <person name="Davis B.W."/>
            <person name="Ostrander E.A."/>
            <person name="Goff S.P."/>
            <person name="Metzger M.J."/>
        </authorList>
    </citation>
    <scope>NUCLEOTIDE SEQUENCE</scope>
    <source>
        <strain evidence="3">MELC-2E11</strain>
        <tissue evidence="3">Siphon/mantle</tissue>
    </source>
</reference>
<dbReference type="EMBL" id="CP111024">
    <property type="protein sequence ID" value="WAR23879.1"/>
    <property type="molecule type" value="Genomic_DNA"/>
</dbReference>
<feature type="compositionally biased region" description="Polar residues" evidence="1">
    <location>
        <begin position="39"/>
        <end position="55"/>
    </location>
</feature>
<sequence length="363" mass="40516">MPKKRTIKNFCNNDQKENKFFKSRKRKASSPLEEIDINVPQTNHVNNKQSKSNAPWENKKPDHTETILHTMGLDYLSQGSTDSCASSENTENTPALLGKDENSQSSCSSFHLPPAPRVLLDSHRDNLTSSSDDSENSLDPNVTPSLKLLHSNPQHLHLCINRPAKRQKTDPDAFDHFSLLSDEMVLGVFSWLPKFVLAKCARVCKKWSRLVLDESLWKRLDLSARTLGPGVLGLVLNRGVMALRLAKTEIEGPIFTGPSSPMKSASLIGENRELTTLNMAMCQGISVNSLIPILSNCRHELNEMPSLMAVNVFGMLREGPLEVLKVNMPRVEVNTFHFSDVARPTTGIRRTSIWGIRVRDNAA</sequence>
<feature type="region of interest" description="Disordered" evidence="1">
    <location>
        <begin position="1"/>
        <end position="61"/>
    </location>
</feature>
<dbReference type="Gene3D" id="3.80.10.10">
    <property type="entry name" value="Ribonuclease Inhibitor"/>
    <property type="match status" value="2"/>
</dbReference>
<feature type="domain" description="F-box" evidence="2">
    <location>
        <begin position="174"/>
        <end position="220"/>
    </location>
</feature>
<evidence type="ECO:0000313" key="4">
    <source>
        <dbReference type="Proteomes" id="UP001164746"/>
    </source>
</evidence>
<dbReference type="PROSITE" id="PS50181">
    <property type="entry name" value="FBOX"/>
    <property type="match status" value="1"/>
</dbReference>
<dbReference type="InterPro" id="IPR036047">
    <property type="entry name" value="F-box-like_dom_sf"/>
</dbReference>
<organism evidence="3 4">
    <name type="scientific">Mya arenaria</name>
    <name type="common">Soft-shell clam</name>
    <dbReference type="NCBI Taxonomy" id="6604"/>
    <lineage>
        <taxon>Eukaryota</taxon>
        <taxon>Metazoa</taxon>
        <taxon>Spiralia</taxon>
        <taxon>Lophotrochozoa</taxon>
        <taxon>Mollusca</taxon>
        <taxon>Bivalvia</taxon>
        <taxon>Autobranchia</taxon>
        <taxon>Heteroconchia</taxon>
        <taxon>Euheterodonta</taxon>
        <taxon>Imparidentia</taxon>
        <taxon>Neoheterodontei</taxon>
        <taxon>Myida</taxon>
        <taxon>Myoidea</taxon>
        <taxon>Myidae</taxon>
        <taxon>Mya</taxon>
    </lineage>
</organism>
<evidence type="ECO:0000313" key="3">
    <source>
        <dbReference type="EMBL" id="WAR23879.1"/>
    </source>
</evidence>